<keyword evidence="1" id="KW-0812">Transmembrane</keyword>
<proteinExistence type="predicted"/>
<dbReference type="Pfam" id="PF15980">
    <property type="entry name" value="ComGF"/>
    <property type="match status" value="1"/>
</dbReference>
<evidence type="ECO:0000313" key="2">
    <source>
        <dbReference type="EMBL" id="HCS94082.1"/>
    </source>
</evidence>
<name>A0A3D4S6H5_9ENTE</name>
<dbReference type="RefSeq" id="WP_022797066.1">
    <property type="nucleotide sequence ID" value="NZ_JBQDSL010000007.1"/>
</dbReference>
<protein>
    <recommendedName>
        <fullName evidence="4">Competence protein ComGF</fullName>
    </recommendedName>
</protein>
<sequence>MRISKRRTNSGFVVTNAIIGLWINSLTLILLFSLSRSMTFVPSRIYDSHLLDEHWFIIHLEEYIEHYELISINQSNIVFADEQNERVIYFERYYNKDGLMIRRRTNQGGHEVLLNRLTSMRFEDQGDSLIVKLQHESASQSNVYKISLL</sequence>
<dbReference type="STRING" id="1121105.GCA_000421665_01807"/>
<evidence type="ECO:0008006" key="4">
    <source>
        <dbReference type="Google" id="ProtNLM"/>
    </source>
</evidence>
<organism evidence="2 3">
    <name type="scientific">Bavariicoccus seileri</name>
    <dbReference type="NCBI Taxonomy" id="549685"/>
    <lineage>
        <taxon>Bacteria</taxon>
        <taxon>Bacillati</taxon>
        <taxon>Bacillota</taxon>
        <taxon>Bacilli</taxon>
        <taxon>Lactobacillales</taxon>
        <taxon>Enterococcaceae</taxon>
        <taxon>Bavariicoccus</taxon>
    </lineage>
</organism>
<evidence type="ECO:0000313" key="3">
    <source>
        <dbReference type="Proteomes" id="UP000262195"/>
    </source>
</evidence>
<keyword evidence="1" id="KW-0472">Membrane</keyword>
<evidence type="ECO:0000256" key="1">
    <source>
        <dbReference type="SAM" id="Phobius"/>
    </source>
</evidence>
<reference evidence="2 3" key="1">
    <citation type="journal article" date="2018" name="Nat. Biotechnol.">
        <title>A standardized bacterial taxonomy based on genome phylogeny substantially revises the tree of life.</title>
        <authorList>
            <person name="Parks D.H."/>
            <person name="Chuvochina M."/>
            <person name="Waite D.W."/>
            <person name="Rinke C."/>
            <person name="Skarshewski A."/>
            <person name="Chaumeil P.A."/>
            <person name="Hugenholtz P."/>
        </authorList>
    </citation>
    <scope>NUCLEOTIDE SEQUENCE [LARGE SCALE GENOMIC DNA]</scope>
    <source>
        <strain evidence="2">UBA11306</strain>
    </source>
</reference>
<gene>
    <name evidence="2" type="ORF">DIW15_05185</name>
</gene>
<keyword evidence="1" id="KW-1133">Transmembrane helix</keyword>
<feature type="transmembrane region" description="Helical" evidence="1">
    <location>
        <begin position="12"/>
        <end position="34"/>
    </location>
</feature>
<dbReference type="AlphaFoldDB" id="A0A3D4S6H5"/>
<dbReference type="InterPro" id="IPR016977">
    <property type="entry name" value="ComGF"/>
</dbReference>
<dbReference type="Proteomes" id="UP000262195">
    <property type="component" value="Unassembled WGS sequence"/>
</dbReference>
<comment type="caution">
    <text evidence="2">The sequence shown here is derived from an EMBL/GenBank/DDBJ whole genome shotgun (WGS) entry which is preliminary data.</text>
</comment>
<accession>A0A3D4S6H5</accession>
<dbReference type="EMBL" id="DQHO01000034">
    <property type="protein sequence ID" value="HCS94082.1"/>
    <property type="molecule type" value="Genomic_DNA"/>
</dbReference>